<name>A0ACB0M1Z7_TRIPR</name>
<proteinExistence type="predicted"/>
<sequence>MKEHDEIRLKTATPFAYGVGELQPNRVANPGLVYDITTEEYLNYLWFRGACAGQLDEFYKPDDGPYEPPRTKKEFNILNLNYPTITVPYIQIGHPVVLIRTVENVGCPGKYRVKVTAPSELKVDVEPQILAFKFVGEKKQFRVTLTLRDTPETDGYVFGMLVWMDGSRHKVNTPIIVRYS</sequence>
<protein>
    <submittedName>
        <fullName evidence="1">Uncharacterized protein</fullName>
    </submittedName>
</protein>
<evidence type="ECO:0000313" key="2">
    <source>
        <dbReference type="Proteomes" id="UP001177021"/>
    </source>
</evidence>
<reference evidence="1" key="1">
    <citation type="submission" date="2023-10" db="EMBL/GenBank/DDBJ databases">
        <authorList>
            <person name="Rodriguez Cubillos JULIANA M."/>
            <person name="De Vega J."/>
        </authorList>
    </citation>
    <scope>NUCLEOTIDE SEQUENCE</scope>
</reference>
<comment type="caution">
    <text evidence="1">The sequence shown here is derived from an EMBL/GenBank/DDBJ whole genome shotgun (WGS) entry which is preliminary data.</text>
</comment>
<dbReference type="Proteomes" id="UP001177021">
    <property type="component" value="Unassembled WGS sequence"/>
</dbReference>
<keyword evidence="2" id="KW-1185">Reference proteome</keyword>
<dbReference type="EMBL" id="CASHSV030000823">
    <property type="protein sequence ID" value="CAJ2675862.1"/>
    <property type="molecule type" value="Genomic_DNA"/>
</dbReference>
<accession>A0ACB0M1Z7</accession>
<gene>
    <name evidence="1" type="ORF">MILVUS5_LOCUS38771</name>
</gene>
<evidence type="ECO:0000313" key="1">
    <source>
        <dbReference type="EMBL" id="CAJ2675862.1"/>
    </source>
</evidence>
<organism evidence="1 2">
    <name type="scientific">Trifolium pratense</name>
    <name type="common">Red clover</name>
    <dbReference type="NCBI Taxonomy" id="57577"/>
    <lineage>
        <taxon>Eukaryota</taxon>
        <taxon>Viridiplantae</taxon>
        <taxon>Streptophyta</taxon>
        <taxon>Embryophyta</taxon>
        <taxon>Tracheophyta</taxon>
        <taxon>Spermatophyta</taxon>
        <taxon>Magnoliopsida</taxon>
        <taxon>eudicotyledons</taxon>
        <taxon>Gunneridae</taxon>
        <taxon>Pentapetalae</taxon>
        <taxon>rosids</taxon>
        <taxon>fabids</taxon>
        <taxon>Fabales</taxon>
        <taxon>Fabaceae</taxon>
        <taxon>Papilionoideae</taxon>
        <taxon>50 kb inversion clade</taxon>
        <taxon>NPAAA clade</taxon>
        <taxon>Hologalegina</taxon>
        <taxon>IRL clade</taxon>
        <taxon>Trifolieae</taxon>
        <taxon>Trifolium</taxon>
    </lineage>
</organism>